<reference evidence="3" key="1">
    <citation type="submission" date="2020-06" db="EMBL/GenBank/DDBJ databases">
        <authorList>
            <consortium name="Plant Systems Biology data submission"/>
        </authorList>
    </citation>
    <scope>NUCLEOTIDE SEQUENCE</scope>
    <source>
        <strain evidence="3">D6</strain>
    </source>
</reference>
<proteinExistence type="predicted"/>
<feature type="chain" id="PRO_5040181474" evidence="2">
    <location>
        <begin position="19"/>
        <end position="377"/>
    </location>
</feature>
<keyword evidence="2" id="KW-0732">Signal</keyword>
<name>A0A9N8EGS9_9STRA</name>
<sequence length="377" mass="40571">MRLLLTVLLLLHWRISSGFVPVSSSPKPTKKAASVWDTRLLATSHDTTTNNKNEDDDTDTSSLRRSLLLGIGSSSVAMMTLGTTQDAALAAVGTLPEFQESNAILQGLTIDVVDQSQLKTMIDFLNQAFGFDVLRQRIRGSIEEVWLGFGPEELAIPADFTLPVSSFGKYGGHASLCIRYDAKSTAALYRIGDSNPPGSNIAFLQVGVPSYRISQMSNNGGNILDAYGFVNVISPSGLPIRGIVGIRPDPIMFVAINCDNVKQSQAFYEQTLGFSQQVYPFARPSNGTGPFEPAQPKGSVYLAPSPYSMGVLLLPSKKKVTPNPVMDSLKVVYTPSSASSDNDSSDGGGAMQVVDPSNVKISFQSASDFEQEERVTR</sequence>
<evidence type="ECO:0000256" key="2">
    <source>
        <dbReference type="SAM" id="SignalP"/>
    </source>
</evidence>
<protein>
    <submittedName>
        <fullName evidence="3">Inherit from COG: Phosphoglycerate mutase</fullName>
    </submittedName>
</protein>
<gene>
    <name evidence="3" type="ORF">SEMRO_1168_G248550.1</name>
</gene>
<evidence type="ECO:0000256" key="1">
    <source>
        <dbReference type="SAM" id="MobiDB-lite"/>
    </source>
</evidence>
<feature type="region of interest" description="Disordered" evidence="1">
    <location>
        <begin position="335"/>
        <end position="354"/>
    </location>
</feature>
<feature type="signal peptide" evidence="2">
    <location>
        <begin position="1"/>
        <end position="18"/>
    </location>
</feature>
<dbReference type="Proteomes" id="UP001153069">
    <property type="component" value="Unassembled WGS sequence"/>
</dbReference>
<dbReference type="OrthoDB" id="16820at2759"/>
<organism evidence="3 4">
    <name type="scientific">Seminavis robusta</name>
    <dbReference type="NCBI Taxonomy" id="568900"/>
    <lineage>
        <taxon>Eukaryota</taxon>
        <taxon>Sar</taxon>
        <taxon>Stramenopiles</taxon>
        <taxon>Ochrophyta</taxon>
        <taxon>Bacillariophyta</taxon>
        <taxon>Bacillariophyceae</taxon>
        <taxon>Bacillariophycidae</taxon>
        <taxon>Naviculales</taxon>
        <taxon>Naviculaceae</taxon>
        <taxon>Seminavis</taxon>
    </lineage>
</organism>
<evidence type="ECO:0000313" key="3">
    <source>
        <dbReference type="EMBL" id="CAB9521151.1"/>
    </source>
</evidence>
<keyword evidence="4" id="KW-1185">Reference proteome</keyword>
<dbReference type="AlphaFoldDB" id="A0A9N8EGS9"/>
<dbReference type="EMBL" id="CAICTM010001166">
    <property type="protein sequence ID" value="CAB9521151.1"/>
    <property type="molecule type" value="Genomic_DNA"/>
</dbReference>
<accession>A0A9N8EGS9</accession>
<evidence type="ECO:0000313" key="4">
    <source>
        <dbReference type="Proteomes" id="UP001153069"/>
    </source>
</evidence>
<comment type="caution">
    <text evidence="3">The sequence shown here is derived from an EMBL/GenBank/DDBJ whole genome shotgun (WGS) entry which is preliminary data.</text>
</comment>